<dbReference type="InterPro" id="IPR002104">
    <property type="entry name" value="Integrase_catalytic"/>
</dbReference>
<dbReference type="PANTHER" id="PTHR30349">
    <property type="entry name" value="PHAGE INTEGRASE-RELATED"/>
    <property type="match status" value="1"/>
</dbReference>
<evidence type="ECO:0000256" key="2">
    <source>
        <dbReference type="ARBA" id="ARBA00023125"/>
    </source>
</evidence>
<dbReference type="PANTHER" id="PTHR30349:SF64">
    <property type="entry name" value="PROPHAGE INTEGRASE INTD-RELATED"/>
    <property type="match status" value="1"/>
</dbReference>
<dbReference type="Gene3D" id="1.10.443.10">
    <property type="entry name" value="Intergrase catalytic core"/>
    <property type="match status" value="1"/>
</dbReference>
<evidence type="ECO:0000256" key="1">
    <source>
        <dbReference type="ARBA" id="ARBA00008857"/>
    </source>
</evidence>
<dbReference type="Proteomes" id="UP000260808">
    <property type="component" value="Unassembled WGS sequence"/>
</dbReference>
<dbReference type="Pfam" id="PF00589">
    <property type="entry name" value="Phage_integrase"/>
    <property type="match status" value="1"/>
</dbReference>
<keyword evidence="2" id="KW-0238">DNA-binding</keyword>
<evidence type="ECO:0000313" key="6">
    <source>
        <dbReference type="EMBL" id="RGM13881.1"/>
    </source>
</evidence>
<proteinExistence type="inferred from homology"/>
<evidence type="ECO:0000313" key="5">
    <source>
        <dbReference type="EMBL" id="PLT52271.1"/>
    </source>
</evidence>
<evidence type="ECO:0000259" key="4">
    <source>
        <dbReference type="PROSITE" id="PS51898"/>
    </source>
</evidence>
<dbReference type="InterPro" id="IPR011010">
    <property type="entry name" value="DNA_brk_join_enz"/>
</dbReference>
<reference evidence="5 7" key="1">
    <citation type="journal article" date="2017" name="Genome Med.">
        <title>A novel Ruminococcus gnavus clade enriched in inflammatory bowel disease patients.</title>
        <authorList>
            <person name="Hall A.B."/>
            <person name="Yassour M."/>
            <person name="Sauk J."/>
            <person name="Garner A."/>
            <person name="Jiang X."/>
            <person name="Arthur T."/>
            <person name="Lagoudas G.K."/>
            <person name="Vatanen T."/>
            <person name="Fornelos N."/>
            <person name="Wilson R."/>
            <person name="Bertha M."/>
            <person name="Cohen M."/>
            <person name="Garber J."/>
            <person name="Khalili H."/>
            <person name="Gevers D."/>
            <person name="Ananthakrishnan A.N."/>
            <person name="Kugathasan S."/>
            <person name="Lander E.S."/>
            <person name="Blainey P."/>
            <person name="Vlamakis H."/>
            <person name="Xavier R.J."/>
            <person name="Huttenhower C."/>
        </authorList>
    </citation>
    <scope>NUCLEOTIDE SEQUENCE [LARGE SCALE GENOMIC DNA]</scope>
    <source>
        <strain evidence="5 7">RJX1118</strain>
    </source>
</reference>
<dbReference type="GO" id="GO:0003677">
    <property type="term" value="F:DNA binding"/>
    <property type="evidence" value="ECO:0007669"/>
    <property type="project" value="UniProtKB-KW"/>
</dbReference>
<dbReference type="Gene3D" id="1.10.150.130">
    <property type="match status" value="1"/>
</dbReference>
<sequence length="418" mass="48273">MGKDLKGKELGRGLSQRPDGRYMGRAQVEGKPIVLYGWKVKELKKELVRAVDDLKRSNLLPEEDGTGITLSEWFEEWYSKYKAPTLKDGGSPAYKRKFLNYYGVRIGSKYLADIRQLHVQTAIADMVESGRSSKSIREATGILQNCIEAAIANGLMRINPVVGTIVPKCEKVERRVLTVEEQRIFLDYLAQNKSWYEELYKFMLLTGLRIGEVGGLQWEDIDFSNRFIYVKRTLSYQYEDGKKTMRLTSPKTENSVRKVPFFGETQKILEQQFEKVKRRKKDLGDRWRKPEEMGNLVFLTSMGSPIGRYNIESDMRYITQQINDIFRTEALYSGGIPKNFEKIHPHALRHTFATRCFEKGMTPRTVQEIMGHANYNTTVSYTHVLDDIKLKEAERLGDFLENGNNNQTLEYNDVIGIL</sequence>
<comment type="caution">
    <text evidence="5">The sequence shown here is derived from an EMBL/GenBank/DDBJ whole genome shotgun (WGS) entry which is preliminary data.</text>
</comment>
<dbReference type="InterPro" id="IPR050090">
    <property type="entry name" value="Tyrosine_recombinase_XerCD"/>
</dbReference>
<dbReference type="PROSITE" id="PS51898">
    <property type="entry name" value="TYR_RECOMBINASE"/>
    <property type="match status" value="1"/>
</dbReference>
<dbReference type="GO" id="GO:0006310">
    <property type="term" value="P:DNA recombination"/>
    <property type="evidence" value="ECO:0007669"/>
    <property type="project" value="UniProtKB-KW"/>
</dbReference>
<dbReference type="CDD" id="cd01189">
    <property type="entry name" value="INT_ICEBs1_C_like"/>
    <property type="match status" value="1"/>
</dbReference>
<dbReference type="Proteomes" id="UP000234849">
    <property type="component" value="Unassembled WGS sequence"/>
</dbReference>
<evidence type="ECO:0000256" key="3">
    <source>
        <dbReference type="ARBA" id="ARBA00023172"/>
    </source>
</evidence>
<organism evidence="5 7">
    <name type="scientific">Mediterraneibacter gnavus</name>
    <name type="common">Ruminococcus gnavus</name>
    <dbReference type="NCBI Taxonomy" id="33038"/>
    <lineage>
        <taxon>Bacteria</taxon>
        <taxon>Bacillati</taxon>
        <taxon>Bacillota</taxon>
        <taxon>Clostridia</taxon>
        <taxon>Lachnospirales</taxon>
        <taxon>Lachnospiraceae</taxon>
        <taxon>Mediterraneibacter</taxon>
    </lineage>
</organism>
<accession>A0A2N5NE35</accession>
<dbReference type="InterPro" id="IPR010998">
    <property type="entry name" value="Integrase_recombinase_N"/>
</dbReference>
<protein>
    <submittedName>
        <fullName evidence="6">Site-specific integrase</fullName>
    </submittedName>
</protein>
<reference evidence="6 8" key="2">
    <citation type="submission" date="2018-08" db="EMBL/GenBank/DDBJ databases">
        <title>A genome reference for cultivated species of the human gut microbiota.</title>
        <authorList>
            <person name="Zou Y."/>
            <person name="Xue W."/>
            <person name="Luo G."/>
        </authorList>
    </citation>
    <scope>NUCLEOTIDE SEQUENCE [LARGE SCALE GENOMIC DNA]</scope>
    <source>
        <strain evidence="6 8">TF01-20-2</strain>
    </source>
</reference>
<comment type="similarity">
    <text evidence="1">Belongs to the 'phage' integrase family.</text>
</comment>
<evidence type="ECO:0000313" key="8">
    <source>
        <dbReference type="Proteomes" id="UP000260808"/>
    </source>
</evidence>
<dbReference type="EMBL" id="QSSX01000124">
    <property type="protein sequence ID" value="RGM13881.1"/>
    <property type="molecule type" value="Genomic_DNA"/>
</dbReference>
<dbReference type="GO" id="GO:0015074">
    <property type="term" value="P:DNA integration"/>
    <property type="evidence" value="ECO:0007669"/>
    <property type="project" value="InterPro"/>
</dbReference>
<gene>
    <name evidence="5" type="ORF">CDL18_15180</name>
    <name evidence="6" type="ORF">DXC31_18550</name>
</gene>
<feature type="domain" description="Tyr recombinase" evidence="4">
    <location>
        <begin position="172"/>
        <end position="395"/>
    </location>
</feature>
<dbReference type="EMBL" id="NIHM01000043">
    <property type="protein sequence ID" value="PLT52271.1"/>
    <property type="molecule type" value="Genomic_DNA"/>
</dbReference>
<name>A0A2N5NE35_MEDGN</name>
<dbReference type="Gene3D" id="3.30.160.60">
    <property type="entry name" value="Classic Zinc Finger"/>
    <property type="match status" value="1"/>
</dbReference>
<keyword evidence="3" id="KW-0233">DNA recombination</keyword>
<dbReference type="RefSeq" id="WP_101880354.1">
    <property type="nucleotide sequence ID" value="NZ_AP031447.1"/>
</dbReference>
<dbReference type="AlphaFoldDB" id="A0A2N5NE35"/>
<dbReference type="SUPFAM" id="SSF56349">
    <property type="entry name" value="DNA breaking-rejoining enzymes"/>
    <property type="match status" value="1"/>
</dbReference>
<dbReference type="InterPro" id="IPR013762">
    <property type="entry name" value="Integrase-like_cat_sf"/>
</dbReference>
<evidence type="ECO:0000313" key="7">
    <source>
        <dbReference type="Proteomes" id="UP000234849"/>
    </source>
</evidence>